<name>A0AAI8C8W2_9FLAO</name>
<evidence type="ECO:0000256" key="1">
    <source>
        <dbReference type="ARBA" id="ARBA00004994"/>
    </source>
</evidence>
<dbReference type="PANTHER" id="PTHR21708:SF26">
    <property type="entry name" value="2-DEHYDROPANTOATE 2-REDUCTASE"/>
    <property type="match status" value="1"/>
</dbReference>
<evidence type="ECO:0000256" key="10">
    <source>
        <dbReference type="SAM" id="Phobius"/>
    </source>
</evidence>
<organism evidence="13 14">
    <name type="scientific">Myroides odoratimimus</name>
    <dbReference type="NCBI Taxonomy" id="76832"/>
    <lineage>
        <taxon>Bacteria</taxon>
        <taxon>Pseudomonadati</taxon>
        <taxon>Bacteroidota</taxon>
        <taxon>Flavobacteriia</taxon>
        <taxon>Flavobacteriales</taxon>
        <taxon>Flavobacteriaceae</taxon>
        <taxon>Myroides</taxon>
    </lineage>
</organism>
<feature type="domain" description="Ketopantoate reductase C-terminal" evidence="12">
    <location>
        <begin position="187"/>
        <end position="304"/>
    </location>
</feature>
<protein>
    <recommendedName>
        <fullName evidence="4 9">2-dehydropantoate 2-reductase</fullName>
        <ecNumber evidence="3 9">1.1.1.169</ecNumber>
    </recommendedName>
    <alternativeName>
        <fullName evidence="7 9">Ketopantoate reductase</fullName>
    </alternativeName>
</protein>
<dbReference type="RefSeq" id="WP_058699978.1">
    <property type="nucleotide sequence ID" value="NZ_CP013690.1"/>
</dbReference>
<evidence type="ECO:0000259" key="12">
    <source>
        <dbReference type="Pfam" id="PF08546"/>
    </source>
</evidence>
<evidence type="ECO:0000256" key="8">
    <source>
        <dbReference type="ARBA" id="ARBA00048793"/>
    </source>
</evidence>
<evidence type="ECO:0000256" key="9">
    <source>
        <dbReference type="RuleBase" id="RU362068"/>
    </source>
</evidence>
<evidence type="ECO:0000256" key="2">
    <source>
        <dbReference type="ARBA" id="ARBA00007870"/>
    </source>
</evidence>
<keyword evidence="5 9" id="KW-0521">NADP</keyword>
<feature type="domain" description="Ketopantoate reductase N-terminal" evidence="11">
    <location>
        <begin position="7"/>
        <end position="158"/>
    </location>
</feature>
<dbReference type="NCBIfam" id="TIGR00745">
    <property type="entry name" value="apbA_panE"/>
    <property type="match status" value="1"/>
</dbReference>
<dbReference type="Gene3D" id="3.40.50.720">
    <property type="entry name" value="NAD(P)-binding Rossmann-like Domain"/>
    <property type="match status" value="1"/>
</dbReference>
<dbReference type="InterPro" id="IPR003710">
    <property type="entry name" value="ApbA"/>
</dbReference>
<dbReference type="InterPro" id="IPR013752">
    <property type="entry name" value="KPA_reductase"/>
</dbReference>
<evidence type="ECO:0000313" key="13">
    <source>
        <dbReference type="EMBL" id="ALU28194.1"/>
    </source>
</evidence>
<dbReference type="InterPro" id="IPR051402">
    <property type="entry name" value="KPR-Related"/>
</dbReference>
<dbReference type="GO" id="GO:0008677">
    <property type="term" value="F:2-dehydropantoate 2-reductase activity"/>
    <property type="evidence" value="ECO:0007669"/>
    <property type="project" value="UniProtKB-EC"/>
</dbReference>
<gene>
    <name evidence="13" type="ORF">AS202_19485</name>
</gene>
<comment type="catalytic activity">
    <reaction evidence="8 9">
        <text>(R)-pantoate + NADP(+) = 2-dehydropantoate + NADPH + H(+)</text>
        <dbReference type="Rhea" id="RHEA:16233"/>
        <dbReference type="ChEBI" id="CHEBI:11561"/>
        <dbReference type="ChEBI" id="CHEBI:15378"/>
        <dbReference type="ChEBI" id="CHEBI:15980"/>
        <dbReference type="ChEBI" id="CHEBI:57783"/>
        <dbReference type="ChEBI" id="CHEBI:58349"/>
        <dbReference type="EC" id="1.1.1.169"/>
    </reaction>
</comment>
<dbReference type="AlphaFoldDB" id="A0AAI8C8W2"/>
<keyword evidence="9" id="KW-0566">Pantothenate biosynthesis</keyword>
<dbReference type="Pfam" id="PF02558">
    <property type="entry name" value="ApbA"/>
    <property type="match status" value="1"/>
</dbReference>
<dbReference type="KEGG" id="mod:AS202_19485"/>
<dbReference type="Gene3D" id="1.10.1040.10">
    <property type="entry name" value="N-(1-d-carboxylethyl)-l-norvaline Dehydrogenase, domain 2"/>
    <property type="match status" value="1"/>
</dbReference>
<dbReference type="SUPFAM" id="SSF48179">
    <property type="entry name" value="6-phosphogluconate dehydrogenase C-terminal domain-like"/>
    <property type="match status" value="1"/>
</dbReference>
<keyword evidence="10" id="KW-0812">Transmembrane</keyword>
<evidence type="ECO:0000256" key="5">
    <source>
        <dbReference type="ARBA" id="ARBA00022857"/>
    </source>
</evidence>
<proteinExistence type="inferred from homology"/>
<feature type="transmembrane region" description="Helical" evidence="10">
    <location>
        <begin position="7"/>
        <end position="27"/>
    </location>
</feature>
<dbReference type="SUPFAM" id="SSF51735">
    <property type="entry name" value="NAD(P)-binding Rossmann-fold domains"/>
    <property type="match status" value="1"/>
</dbReference>
<dbReference type="GO" id="GO:0015940">
    <property type="term" value="P:pantothenate biosynthetic process"/>
    <property type="evidence" value="ECO:0007669"/>
    <property type="project" value="UniProtKB-KW"/>
</dbReference>
<sequence>MKDKKRITIVGLGGVGGFYGGLLAHQYQDSTDVEICFIARGKHLEVIKEKGLTVLSKDSEVVGRPSIATSQWSDIEHTDYIILATKGYDLSQTIEDMKSAVGEHTVIIPLLNGVEAYEQLRAVFGASRVWQGCTYMVSRLKEAGVIDNPSGRQRILFGLDGQISQEMKDLETILKTAGVHAEATSSISKEVWEKYILVSSSAMATAYYDSSFGGVMEYHPEEMRQLIKEASAIGKKKGVALGEDVVEVIIERLKAIPYESTTSMHSDFAAFKEHNELGIMGGYMVKQGIAQGVETPMYKKMCNYLVVHSGEKYVGIGN</sequence>
<evidence type="ECO:0000256" key="4">
    <source>
        <dbReference type="ARBA" id="ARBA00019465"/>
    </source>
</evidence>
<accession>A0AAI8C8W2</accession>
<evidence type="ECO:0000313" key="14">
    <source>
        <dbReference type="Proteomes" id="UP000069030"/>
    </source>
</evidence>
<dbReference type="PANTHER" id="PTHR21708">
    <property type="entry name" value="PROBABLE 2-DEHYDROPANTOATE 2-REDUCTASE"/>
    <property type="match status" value="1"/>
</dbReference>
<dbReference type="GO" id="GO:0005737">
    <property type="term" value="C:cytoplasm"/>
    <property type="evidence" value="ECO:0007669"/>
    <property type="project" value="TreeGrafter"/>
</dbReference>
<dbReference type="InterPro" id="IPR013328">
    <property type="entry name" value="6PGD_dom2"/>
</dbReference>
<keyword evidence="10" id="KW-1133">Transmembrane helix</keyword>
<comment type="function">
    <text evidence="9">Catalyzes the NADPH-dependent reduction of ketopantoate into pantoic acid.</text>
</comment>
<comment type="pathway">
    <text evidence="1 9">Cofactor biosynthesis; (R)-pantothenate biosynthesis; (R)-pantoate from 3-methyl-2-oxobutanoate: step 2/2.</text>
</comment>
<reference evidence="13 14" key="1">
    <citation type="journal article" date="2016" name="J. Zhejiang Univ. Sci. B">
        <title>Antibiotic resistance mechanisms of Myroides sp.</title>
        <authorList>
            <person name="Hu S."/>
            <person name="Yuan S."/>
            <person name="Qu H."/>
            <person name="Jiang T."/>
            <person name="Zhou Y."/>
            <person name="Wang M."/>
            <person name="Ming D."/>
        </authorList>
    </citation>
    <scope>NUCLEOTIDE SEQUENCE [LARGE SCALE GENOMIC DNA]</scope>
    <source>
        <strain evidence="13 14">PR63039</strain>
    </source>
</reference>
<dbReference type="InterPro" id="IPR013332">
    <property type="entry name" value="KPR_N"/>
</dbReference>
<dbReference type="EMBL" id="CP013690">
    <property type="protein sequence ID" value="ALU28194.1"/>
    <property type="molecule type" value="Genomic_DNA"/>
</dbReference>
<keyword evidence="10" id="KW-0472">Membrane</keyword>
<keyword evidence="6 9" id="KW-0560">Oxidoreductase</keyword>
<dbReference type="Pfam" id="PF08546">
    <property type="entry name" value="ApbA_C"/>
    <property type="match status" value="1"/>
</dbReference>
<dbReference type="InterPro" id="IPR008927">
    <property type="entry name" value="6-PGluconate_DH-like_C_sf"/>
</dbReference>
<dbReference type="InterPro" id="IPR036291">
    <property type="entry name" value="NAD(P)-bd_dom_sf"/>
</dbReference>
<dbReference type="EC" id="1.1.1.169" evidence="3 9"/>
<dbReference type="Proteomes" id="UP000069030">
    <property type="component" value="Chromosome"/>
</dbReference>
<comment type="similarity">
    <text evidence="2 9">Belongs to the ketopantoate reductase family.</text>
</comment>
<evidence type="ECO:0000256" key="3">
    <source>
        <dbReference type="ARBA" id="ARBA00013014"/>
    </source>
</evidence>
<evidence type="ECO:0000259" key="11">
    <source>
        <dbReference type="Pfam" id="PF02558"/>
    </source>
</evidence>
<evidence type="ECO:0000256" key="6">
    <source>
        <dbReference type="ARBA" id="ARBA00023002"/>
    </source>
</evidence>
<evidence type="ECO:0000256" key="7">
    <source>
        <dbReference type="ARBA" id="ARBA00032024"/>
    </source>
</evidence>